<keyword evidence="1" id="KW-1133">Transmembrane helix</keyword>
<comment type="caution">
    <text evidence="2">The sequence shown here is derived from an EMBL/GenBank/DDBJ whole genome shotgun (WGS) entry which is preliminary data.</text>
</comment>
<reference evidence="2 3" key="1">
    <citation type="submission" date="2023-07" db="EMBL/GenBank/DDBJ databases">
        <title>Genomic Encyclopedia of Type Strains, Phase IV (KMG-IV): sequencing the most valuable type-strain genomes for metagenomic binning, comparative biology and taxonomic classification.</title>
        <authorList>
            <person name="Goeker M."/>
        </authorList>
    </citation>
    <scope>NUCLEOTIDE SEQUENCE [LARGE SCALE GENOMIC DNA]</scope>
    <source>
        <strain evidence="2 3">DSM 23494</strain>
    </source>
</reference>
<proteinExistence type="predicted"/>
<accession>A0ABU0ACN7</accession>
<keyword evidence="1" id="KW-0812">Transmembrane</keyword>
<evidence type="ECO:0000313" key="3">
    <source>
        <dbReference type="Proteomes" id="UP001238088"/>
    </source>
</evidence>
<protein>
    <submittedName>
        <fullName evidence="2">Uncharacterized protein</fullName>
    </submittedName>
</protein>
<dbReference type="Proteomes" id="UP001238088">
    <property type="component" value="Unassembled WGS sequence"/>
</dbReference>
<organism evidence="2 3">
    <name type="scientific">Cytobacillus purgationiresistens</name>
    <dbReference type="NCBI Taxonomy" id="863449"/>
    <lineage>
        <taxon>Bacteria</taxon>
        <taxon>Bacillati</taxon>
        <taxon>Bacillota</taxon>
        <taxon>Bacilli</taxon>
        <taxon>Bacillales</taxon>
        <taxon>Bacillaceae</taxon>
        <taxon>Cytobacillus</taxon>
    </lineage>
</organism>
<keyword evidence="3" id="KW-1185">Reference proteome</keyword>
<dbReference type="RefSeq" id="WP_307472264.1">
    <property type="nucleotide sequence ID" value="NZ_JAUSUB010000003.1"/>
</dbReference>
<evidence type="ECO:0000313" key="2">
    <source>
        <dbReference type="EMBL" id="MDQ0269024.1"/>
    </source>
</evidence>
<sequence length="87" mass="9409">MVNMIILLANKLNICQIFLKFLSLINTNICYNIGISFEGGETMKNKLLYIVLACGFVFAVSVTPAFSSEASAACGSYFGDKNQICGP</sequence>
<keyword evidence="1" id="KW-0472">Membrane</keyword>
<name>A0ABU0ACN7_9BACI</name>
<dbReference type="EMBL" id="JAUSUB010000003">
    <property type="protein sequence ID" value="MDQ0269024.1"/>
    <property type="molecule type" value="Genomic_DNA"/>
</dbReference>
<gene>
    <name evidence="2" type="ORF">J2S17_000894</name>
</gene>
<evidence type="ECO:0000256" key="1">
    <source>
        <dbReference type="SAM" id="Phobius"/>
    </source>
</evidence>
<feature type="transmembrane region" description="Helical" evidence="1">
    <location>
        <begin position="47"/>
        <end position="66"/>
    </location>
</feature>